<dbReference type="AlphaFoldDB" id="A0A7S4RJ52"/>
<evidence type="ECO:0000256" key="5">
    <source>
        <dbReference type="ARBA" id="ARBA00022692"/>
    </source>
</evidence>
<gene>
    <name evidence="13" type="ORF">DBRI00130_LOCUS19033</name>
</gene>
<accession>A0A7S4RJ52</accession>
<protein>
    <recommendedName>
        <fullName evidence="11">Acyltransferase</fullName>
        <ecNumber evidence="11">2.3.1.-</ecNumber>
    </recommendedName>
</protein>
<keyword evidence="4 11" id="KW-0808">Transferase</keyword>
<evidence type="ECO:0000256" key="10">
    <source>
        <dbReference type="ARBA" id="ARBA00023315"/>
    </source>
</evidence>
<keyword evidence="3" id="KW-0444">Lipid biosynthesis</keyword>
<dbReference type="EMBL" id="HBNS01024124">
    <property type="protein sequence ID" value="CAE4615087.1"/>
    <property type="molecule type" value="Transcribed_RNA"/>
</dbReference>
<feature type="compositionally biased region" description="Polar residues" evidence="12">
    <location>
        <begin position="7"/>
        <end position="21"/>
    </location>
</feature>
<feature type="transmembrane region" description="Helical" evidence="11">
    <location>
        <begin position="119"/>
        <end position="144"/>
    </location>
</feature>
<dbReference type="GO" id="GO:0005789">
    <property type="term" value="C:endoplasmic reticulum membrane"/>
    <property type="evidence" value="ECO:0007669"/>
    <property type="project" value="UniProtKB-SubCell"/>
</dbReference>
<comment type="subcellular location">
    <subcellularLocation>
        <location evidence="1 11">Endoplasmic reticulum membrane</location>
        <topology evidence="1 11">Multi-pass membrane protein</topology>
    </subcellularLocation>
</comment>
<proteinExistence type="inferred from homology"/>
<keyword evidence="9 11" id="KW-0472">Membrane</keyword>
<dbReference type="GO" id="GO:0004144">
    <property type="term" value="F:diacylglycerol O-acyltransferase activity"/>
    <property type="evidence" value="ECO:0007669"/>
    <property type="project" value="TreeGrafter"/>
</dbReference>
<reference evidence="13" key="1">
    <citation type="submission" date="2021-01" db="EMBL/GenBank/DDBJ databases">
        <authorList>
            <person name="Corre E."/>
            <person name="Pelletier E."/>
            <person name="Niang G."/>
            <person name="Scheremetjew M."/>
            <person name="Finn R."/>
            <person name="Kale V."/>
            <person name="Holt S."/>
            <person name="Cochrane G."/>
            <person name="Meng A."/>
            <person name="Brown T."/>
            <person name="Cohen L."/>
        </authorList>
    </citation>
    <scope>NUCLEOTIDE SEQUENCE</scope>
    <source>
        <strain evidence="13">GSO104</strain>
    </source>
</reference>
<evidence type="ECO:0000256" key="2">
    <source>
        <dbReference type="ARBA" id="ARBA00005420"/>
    </source>
</evidence>
<evidence type="ECO:0000256" key="3">
    <source>
        <dbReference type="ARBA" id="ARBA00022516"/>
    </source>
</evidence>
<dbReference type="PANTHER" id="PTHR12317:SF63">
    <property type="entry name" value="DIACYLGLYCEROL O-ACYLTRANSFERASE 2"/>
    <property type="match status" value="1"/>
</dbReference>
<evidence type="ECO:0000313" key="13">
    <source>
        <dbReference type="EMBL" id="CAE4615087.1"/>
    </source>
</evidence>
<dbReference type="CDD" id="cd07987">
    <property type="entry name" value="LPLAT_MGAT-like"/>
    <property type="match status" value="1"/>
</dbReference>
<comment type="similarity">
    <text evidence="2 11">Belongs to the diacylglycerol acyltransferase family.</text>
</comment>
<name>A0A7S4RJ52_9STRA</name>
<evidence type="ECO:0000256" key="7">
    <source>
        <dbReference type="ARBA" id="ARBA00022989"/>
    </source>
</evidence>
<evidence type="ECO:0000256" key="1">
    <source>
        <dbReference type="ARBA" id="ARBA00004477"/>
    </source>
</evidence>
<evidence type="ECO:0000256" key="6">
    <source>
        <dbReference type="ARBA" id="ARBA00022824"/>
    </source>
</evidence>
<evidence type="ECO:0000256" key="4">
    <source>
        <dbReference type="ARBA" id="ARBA00022679"/>
    </source>
</evidence>
<sequence length="414" mass="45905">MIIMAVDTNTPAQEESAPTKNSNEKEDDVATITTEKKDASVTSSPSSSSPNLASLSSSSSLSSSGTTATAAAVASKWKIKSTPQDSSFIPTLGVTFWMGWNFVLIFLQCILFLPFTSSVVRTVIVVVCTMSSLVLPANFVPFGLGYKFGDWMLLQGEKYFGLTTIIEDEESLQQISDQNKAAIFSFEPHDLLPYPVFAFNPALQRMPGKMGKVLHCLTSSIILRMPFIRHIYTWVRVSSVDKNTFRSFLQKGESVVFVPGGVHELTYTDPLESKEESKQSIVLYLKKRKGFIKLALENGSPIVPVFGFHIEDSYGYVAVGGDGFLAKLGRSTGVLPIFFWGRFGIPFGIPRPNKITVAIGKPIHVPKYDNTKSNAATMEELVEKYHEVFLKEMESLFERHKESVGWSHKKLKII</sequence>
<keyword evidence="7 11" id="KW-1133">Transmembrane helix</keyword>
<feature type="region of interest" description="Disordered" evidence="12">
    <location>
        <begin position="1"/>
        <end position="64"/>
    </location>
</feature>
<keyword evidence="6 11" id="KW-0256">Endoplasmic reticulum</keyword>
<evidence type="ECO:0000256" key="8">
    <source>
        <dbReference type="ARBA" id="ARBA00023098"/>
    </source>
</evidence>
<evidence type="ECO:0000256" key="9">
    <source>
        <dbReference type="ARBA" id="ARBA00023136"/>
    </source>
</evidence>
<keyword evidence="5 11" id="KW-0812">Transmembrane</keyword>
<feature type="transmembrane region" description="Helical" evidence="11">
    <location>
        <begin position="88"/>
        <end position="113"/>
    </location>
</feature>
<keyword evidence="10" id="KW-0012">Acyltransferase</keyword>
<feature type="compositionally biased region" description="Low complexity" evidence="12">
    <location>
        <begin position="40"/>
        <end position="64"/>
    </location>
</feature>
<keyword evidence="8" id="KW-0443">Lipid metabolism</keyword>
<evidence type="ECO:0000256" key="11">
    <source>
        <dbReference type="RuleBase" id="RU367023"/>
    </source>
</evidence>
<dbReference type="EC" id="2.3.1.-" evidence="11"/>
<evidence type="ECO:0000256" key="12">
    <source>
        <dbReference type="SAM" id="MobiDB-lite"/>
    </source>
</evidence>
<dbReference type="Pfam" id="PF03982">
    <property type="entry name" value="DAGAT"/>
    <property type="match status" value="1"/>
</dbReference>
<dbReference type="InterPro" id="IPR007130">
    <property type="entry name" value="DAGAT"/>
</dbReference>
<dbReference type="SUPFAM" id="SSF69593">
    <property type="entry name" value="Glycerol-3-phosphate (1)-acyltransferase"/>
    <property type="match status" value="1"/>
</dbReference>
<organism evidence="13">
    <name type="scientific">Ditylum brightwellii</name>
    <dbReference type="NCBI Taxonomy" id="49249"/>
    <lineage>
        <taxon>Eukaryota</taxon>
        <taxon>Sar</taxon>
        <taxon>Stramenopiles</taxon>
        <taxon>Ochrophyta</taxon>
        <taxon>Bacillariophyta</taxon>
        <taxon>Mediophyceae</taxon>
        <taxon>Lithodesmiophycidae</taxon>
        <taxon>Lithodesmiales</taxon>
        <taxon>Lithodesmiaceae</taxon>
        <taxon>Ditylum</taxon>
    </lineage>
</organism>
<dbReference type="GO" id="GO:0019432">
    <property type="term" value="P:triglyceride biosynthetic process"/>
    <property type="evidence" value="ECO:0007669"/>
    <property type="project" value="TreeGrafter"/>
</dbReference>
<dbReference type="PANTHER" id="PTHR12317">
    <property type="entry name" value="DIACYLGLYCEROL O-ACYLTRANSFERASE"/>
    <property type="match status" value="1"/>
</dbReference>